<protein>
    <submittedName>
        <fullName evidence="3">Uncharacterized protein</fullName>
    </submittedName>
</protein>
<organism evidence="3 4">
    <name type="scientific">Croceicoccus esteveae</name>
    <dbReference type="NCBI Taxonomy" id="3075597"/>
    <lineage>
        <taxon>Bacteria</taxon>
        <taxon>Pseudomonadati</taxon>
        <taxon>Pseudomonadota</taxon>
        <taxon>Alphaproteobacteria</taxon>
        <taxon>Sphingomonadales</taxon>
        <taxon>Erythrobacteraceae</taxon>
        <taxon>Croceicoccus</taxon>
    </lineage>
</organism>
<keyword evidence="4" id="KW-1185">Reference proteome</keyword>
<evidence type="ECO:0000256" key="2">
    <source>
        <dbReference type="SAM" id="Phobius"/>
    </source>
</evidence>
<evidence type="ECO:0000313" key="3">
    <source>
        <dbReference type="EMBL" id="MDT0576077.1"/>
    </source>
</evidence>
<accession>A0ABU2ZKX1</accession>
<feature type="transmembrane region" description="Helical" evidence="2">
    <location>
        <begin position="29"/>
        <end position="51"/>
    </location>
</feature>
<name>A0ABU2ZKX1_9SPHN</name>
<dbReference type="RefSeq" id="WP_311340656.1">
    <property type="nucleotide sequence ID" value="NZ_JAVRHS010000005.1"/>
</dbReference>
<evidence type="ECO:0000256" key="1">
    <source>
        <dbReference type="SAM" id="MobiDB-lite"/>
    </source>
</evidence>
<dbReference type="Proteomes" id="UP001259803">
    <property type="component" value="Unassembled WGS sequence"/>
</dbReference>
<gene>
    <name evidence="3" type="ORF">RM533_07740</name>
</gene>
<sequence>MSSWWFQAAGQKLAGRVADGATSGEHMELAAIMGLAIPLAPFGLGGLWMWIRHREKLAEMEARLLHTRHALDANSSGEIKNKELEERVRVLERIVTSSGYDLAQQIDALSGKREVAHDDRQSNDEPLARSQRQEIRHGLEP</sequence>
<keyword evidence="2" id="KW-0472">Membrane</keyword>
<keyword evidence="2" id="KW-0812">Transmembrane</keyword>
<reference evidence="3 4" key="1">
    <citation type="submission" date="2023-09" db="EMBL/GenBank/DDBJ databases">
        <authorList>
            <person name="Rey-Velasco X."/>
        </authorList>
    </citation>
    <scope>NUCLEOTIDE SEQUENCE [LARGE SCALE GENOMIC DNA]</scope>
    <source>
        <strain evidence="3 4">F390</strain>
    </source>
</reference>
<evidence type="ECO:0000313" key="4">
    <source>
        <dbReference type="Proteomes" id="UP001259803"/>
    </source>
</evidence>
<proteinExistence type="predicted"/>
<feature type="region of interest" description="Disordered" evidence="1">
    <location>
        <begin position="111"/>
        <end position="141"/>
    </location>
</feature>
<comment type="caution">
    <text evidence="3">The sequence shown here is derived from an EMBL/GenBank/DDBJ whole genome shotgun (WGS) entry which is preliminary data.</text>
</comment>
<dbReference type="EMBL" id="JAVRHS010000005">
    <property type="protein sequence ID" value="MDT0576077.1"/>
    <property type="molecule type" value="Genomic_DNA"/>
</dbReference>
<keyword evidence="2" id="KW-1133">Transmembrane helix</keyword>